<protein>
    <submittedName>
        <fullName evidence="1">Uncharacterized protein</fullName>
    </submittedName>
</protein>
<dbReference type="EMBL" id="QSAE01000025">
    <property type="protein sequence ID" value="RGW39587.1"/>
    <property type="molecule type" value="Genomic_DNA"/>
</dbReference>
<name>A0A413BFV8_9FIRM</name>
<evidence type="ECO:0000313" key="2">
    <source>
        <dbReference type="Proteomes" id="UP000286581"/>
    </source>
</evidence>
<gene>
    <name evidence="1" type="ORF">DWV78_08890</name>
</gene>
<comment type="caution">
    <text evidence="1">The sequence shown here is derived from an EMBL/GenBank/DDBJ whole genome shotgun (WGS) entry which is preliminary data.</text>
</comment>
<evidence type="ECO:0000313" key="1">
    <source>
        <dbReference type="EMBL" id="RGW39587.1"/>
    </source>
</evidence>
<reference evidence="1 2" key="1">
    <citation type="submission" date="2018-08" db="EMBL/GenBank/DDBJ databases">
        <title>A genome reference for cultivated species of the human gut microbiota.</title>
        <authorList>
            <person name="Zou Y."/>
            <person name="Xue W."/>
            <person name="Luo G."/>
        </authorList>
    </citation>
    <scope>NUCLEOTIDE SEQUENCE [LARGE SCALE GENOMIC DNA]</scope>
    <source>
        <strain evidence="1 2">AF12-8</strain>
    </source>
</reference>
<dbReference type="AlphaFoldDB" id="A0A413BFV8"/>
<organism evidence="1 2">
    <name type="scientific">Agathobacter rectalis</name>
    <dbReference type="NCBI Taxonomy" id="39491"/>
    <lineage>
        <taxon>Bacteria</taxon>
        <taxon>Bacillati</taxon>
        <taxon>Bacillota</taxon>
        <taxon>Clostridia</taxon>
        <taxon>Lachnospirales</taxon>
        <taxon>Lachnospiraceae</taxon>
        <taxon>Agathobacter</taxon>
    </lineage>
</organism>
<sequence length="78" mass="8905">MLTRVKLKPLRKISQLKNLSAFDCVGCERSGSLFTLTFQIIDNDGNELLQDLSIEFSRGKMPKLYISDLYEYGNGDKQ</sequence>
<dbReference type="Proteomes" id="UP000286581">
    <property type="component" value="Unassembled WGS sequence"/>
</dbReference>
<proteinExistence type="predicted"/>
<accession>A0A413BFV8</accession>